<dbReference type="InterPro" id="IPR027417">
    <property type="entry name" value="P-loop_NTPase"/>
</dbReference>
<keyword evidence="3" id="KW-0805">Transcription regulation</keyword>
<dbReference type="EMBL" id="AFZX01000005">
    <property type="protein sequence ID" value="EHL09102.1"/>
    <property type="molecule type" value="Genomic_DNA"/>
</dbReference>
<name>G9XGR7_DESHA</name>
<dbReference type="HOGENOM" id="CLU_000445_0_7_9"/>
<dbReference type="Proteomes" id="UP000004416">
    <property type="component" value="Unassembled WGS sequence"/>
</dbReference>
<dbReference type="InterPro" id="IPR002197">
    <property type="entry name" value="HTH_Fis"/>
</dbReference>
<dbReference type="Gene3D" id="3.40.50.300">
    <property type="entry name" value="P-loop containing nucleotide triphosphate hydrolases"/>
    <property type="match status" value="1"/>
</dbReference>
<evidence type="ECO:0000259" key="7">
    <source>
        <dbReference type="PROSITE" id="PS50045"/>
    </source>
</evidence>
<feature type="domain" description="Sigma-54 factor interaction" evidence="7">
    <location>
        <begin position="78"/>
        <end position="306"/>
    </location>
</feature>
<dbReference type="InterPro" id="IPR025944">
    <property type="entry name" value="Sigma_54_int_dom_CS"/>
</dbReference>
<dbReference type="PROSITE" id="PS00676">
    <property type="entry name" value="SIGMA54_INTERACT_2"/>
    <property type="match status" value="1"/>
</dbReference>
<sequence length="392" mass="43413">MCFRPAVPAKLKTCPNCGGANPPHRAICLKCHAELLTTRKPQKKQTSKPGEPESVADKDDSEKHNKAGFRTAFEFRDIIGESDRMAHARKLAGRFAPSAANILLVGESGTGKEVFAQAIHQQGRPEGPFMVLNCAAIPRNLIESELFGYDSGAFTGAKKSGSQGKIELAQGGTLFLDEIGDMPLETQAVLLRVLENKQVMRVGGQRYRTVDFRLIAATNKDLRKMAAEGLFRLDLYYRLSVLKVTIPPLRQREKDIIPLAEFFLKKHYGGGGKMPKLNGESRLKLTTYQWPGNVRQLENAMIYALHVCDKEIILPEHLPEEIIEGKIGQNAEAIPPVLKAEREHKIKPMRQMEENIIRNTLAATDNSIAVAAGLLGISKSTLYRKVKLLGLK</sequence>
<dbReference type="Gene3D" id="1.10.10.60">
    <property type="entry name" value="Homeodomain-like"/>
    <property type="match status" value="1"/>
</dbReference>
<accession>G9XGR7</accession>
<proteinExistence type="predicted"/>
<dbReference type="SMART" id="SM00382">
    <property type="entry name" value="AAA"/>
    <property type="match status" value="1"/>
</dbReference>
<dbReference type="GO" id="GO:0006355">
    <property type="term" value="P:regulation of DNA-templated transcription"/>
    <property type="evidence" value="ECO:0007669"/>
    <property type="project" value="InterPro"/>
</dbReference>
<protein>
    <submittedName>
        <fullName evidence="8">Sigma-54 interaction domain protein</fullName>
    </submittedName>
</protein>
<dbReference type="Pfam" id="PF25601">
    <property type="entry name" value="AAA_lid_14"/>
    <property type="match status" value="1"/>
</dbReference>
<dbReference type="InterPro" id="IPR003593">
    <property type="entry name" value="AAA+_ATPase"/>
</dbReference>
<reference evidence="8 9" key="1">
    <citation type="submission" date="2011-08" db="EMBL/GenBank/DDBJ databases">
        <authorList>
            <person name="Weinstock G."/>
            <person name="Sodergren E."/>
            <person name="Clifton S."/>
            <person name="Fulton L."/>
            <person name="Fulton B."/>
            <person name="Courtney L."/>
            <person name="Fronick C."/>
            <person name="Harrison M."/>
            <person name="Strong C."/>
            <person name="Farmer C."/>
            <person name="Delahaunty K."/>
            <person name="Markovic C."/>
            <person name="Hall O."/>
            <person name="Minx P."/>
            <person name="Tomlinson C."/>
            <person name="Mitreva M."/>
            <person name="Hou S."/>
            <person name="Chen J."/>
            <person name="Wollam A."/>
            <person name="Pepin K.H."/>
            <person name="Johnson M."/>
            <person name="Bhonagiri V."/>
            <person name="Zhang X."/>
            <person name="Suruliraj S."/>
            <person name="Warren W."/>
            <person name="Chinwalla A."/>
            <person name="Mardis E.R."/>
            <person name="Wilson R.K."/>
        </authorList>
    </citation>
    <scope>NUCLEOTIDE SEQUENCE [LARGE SCALE GENOMIC DNA]</scope>
    <source>
        <strain evidence="8 9">DP7</strain>
    </source>
</reference>
<keyword evidence="1" id="KW-0547">Nucleotide-binding</keyword>
<keyword evidence="5" id="KW-0804">Transcription</keyword>
<evidence type="ECO:0000256" key="2">
    <source>
        <dbReference type="ARBA" id="ARBA00022840"/>
    </source>
</evidence>
<dbReference type="Pfam" id="PF00158">
    <property type="entry name" value="Sigma54_activat"/>
    <property type="match status" value="1"/>
</dbReference>
<keyword evidence="4" id="KW-0238">DNA-binding</keyword>
<evidence type="ECO:0000313" key="8">
    <source>
        <dbReference type="EMBL" id="EHL09102.1"/>
    </source>
</evidence>
<dbReference type="PANTHER" id="PTHR32071:SF57">
    <property type="entry name" value="C4-DICARBOXYLATE TRANSPORT TRANSCRIPTIONAL REGULATORY PROTEIN DCTD"/>
    <property type="match status" value="1"/>
</dbReference>
<comment type="caution">
    <text evidence="8">The sequence shown here is derived from an EMBL/GenBank/DDBJ whole genome shotgun (WGS) entry which is preliminary data.</text>
</comment>
<keyword evidence="2" id="KW-0067">ATP-binding</keyword>
<dbReference type="InterPro" id="IPR009057">
    <property type="entry name" value="Homeodomain-like_sf"/>
</dbReference>
<dbReference type="PROSITE" id="PS00675">
    <property type="entry name" value="SIGMA54_INTERACT_1"/>
    <property type="match status" value="1"/>
</dbReference>
<dbReference type="InterPro" id="IPR058031">
    <property type="entry name" value="AAA_lid_NorR"/>
</dbReference>
<dbReference type="PROSITE" id="PS50045">
    <property type="entry name" value="SIGMA54_INTERACT_4"/>
    <property type="match status" value="1"/>
</dbReference>
<dbReference type="PRINTS" id="PR01590">
    <property type="entry name" value="HTHFIS"/>
</dbReference>
<dbReference type="AlphaFoldDB" id="G9XGR7"/>
<feature type="region of interest" description="Disordered" evidence="6">
    <location>
        <begin position="39"/>
        <end position="63"/>
    </location>
</feature>
<dbReference type="PROSITE" id="PS00688">
    <property type="entry name" value="SIGMA54_INTERACT_3"/>
    <property type="match status" value="1"/>
</dbReference>
<gene>
    <name evidence="8" type="ORF">HMPREF0322_00133</name>
</gene>
<evidence type="ECO:0000256" key="6">
    <source>
        <dbReference type="SAM" id="MobiDB-lite"/>
    </source>
</evidence>
<dbReference type="SUPFAM" id="SSF52540">
    <property type="entry name" value="P-loop containing nucleoside triphosphate hydrolases"/>
    <property type="match status" value="1"/>
</dbReference>
<dbReference type="Gene3D" id="1.10.8.60">
    <property type="match status" value="1"/>
</dbReference>
<dbReference type="Pfam" id="PF02954">
    <property type="entry name" value="HTH_8"/>
    <property type="match status" value="1"/>
</dbReference>
<dbReference type="GO" id="GO:0043565">
    <property type="term" value="F:sequence-specific DNA binding"/>
    <property type="evidence" value="ECO:0007669"/>
    <property type="project" value="InterPro"/>
</dbReference>
<dbReference type="PANTHER" id="PTHR32071">
    <property type="entry name" value="TRANSCRIPTIONAL REGULATORY PROTEIN"/>
    <property type="match status" value="1"/>
</dbReference>
<dbReference type="FunFam" id="3.40.50.300:FF:000006">
    <property type="entry name" value="DNA-binding transcriptional regulator NtrC"/>
    <property type="match status" value="1"/>
</dbReference>
<dbReference type="InterPro" id="IPR025943">
    <property type="entry name" value="Sigma_54_int_dom_ATP-bd_2"/>
</dbReference>
<dbReference type="CDD" id="cd00009">
    <property type="entry name" value="AAA"/>
    <property type="match status" value="1"/>
</dbReference>
<dbReference type="InterPro" id="IPR002078">
    <property type="entry name" value="Sigma_54_int"/>
</dbReference>
<evidence type="ECO:0000256" key="4">
    <source>
        <dbReference type="ARBA" id="ARBA00023125"/>
    </source>
</evidence>
<evidence type="ECO:0000256" key="1">
    <source>
        <dbReference type="ARBA" id="ARBA00022741"/>
    </source>
</evidence>
<evidence type="ECO:0000256" key="3">
    <source>
        <dbReference type="ARBA" id="ARBA00023015"/>
    </source>
</evidence>
<evidence type="ECO:0000256" key="5">
    <source>
        <dbReference type="ARBA" id="ARBA00023163"/>
    </source>
</evidence>
<dbReference type="InterPro" id="IPR025662">
    <property type="entry name" value="Sigma_54_int_dom_ATP-bd_1"/>
</dbReference>
<dbReference type="PATRIC" id="fig|537010.4.peg.125"/>
<dbReference type="SUPFAM" id="SSF46689">
    <property type="entry name" value="Homeodomain-like"/>
    <property type="match status" value="1"/>
</dbReference>
<evidence type="ECO:0000313" key="9">
    <source>
        <dbReference type="Proteomes" id="UP000004416"/>
    </source>
</evidence>
<dbReference type="GO" id="GO:0005524">
    <property type="term" value="F:ATP binding"/>
    <property type="evidence" value="ECO:0007669"/>
    <property type="project" value="UniProtKB-KW"/>
</dbReference>
<organism evidence="8 9">
    <name type="scientific">Desulfitobacterium hafniense DP7</name>
    <dbReference type="NCBI Taxonomy" id="537010"/>
    <lineage>
        <taxon>Bacteria</taxon>
        <taxon>Bacillati</taxon>
        <taxon>Bacillota</taxon>
        <taxon>Clostridia</taxon>
        <taxon>Eubacteriales</taxon>
        <taxon>Desulfitobacteriaceae</taxon>
        <taxon>Desulfitobacterium</taxon>
    </lineage>
</organism>